<evidence type="ECO:0000256" key="1">
    <source>
        <dbReference type="ARBA" id="ARBA00022737"/>
    </source>
</evidence>
<proteinExistence type="predicted"/>
<dbReference type="Proteomes" id="UP000602381">
    <property type="component" value="Unassembled WGS sequence"/>
</dbReference>
<feature type="transmembrane region" description="Helical" evidence="4">
    <location>
        <begin position="94"/>
        <end position="116"/>
    </location>
</feature>
<organism evidence="5 6">
    <name type="scientific">Iodidimonas muriae</name>
    <dbReference type="NCBI Taxonomy" id="261467"/>
    <lineage>
        <taxon>Bacteria</taxon>
        <taxon>Pseudomonadati</taxon>
        <taxon>Pseudomonadota</taxon>
        <taxon>Alphaproteobacteria</taxon>
        <taxon>Iodidimonadales</taxon>
        <taxon>Iodidimonadaceae</taxon>
        <taxon>Iodidimonas</taxon>
    </lineage>
</organism>
<dbReference type="PROSITE" id="PS50005">
    <property type="entry name" value="TPR"/>
    <property type="match status" value="2"/>
</dbReference>
<dbReference type="Gene3D" id="1.25.40.10">
    <property type="entry name" value="Tetratricopeptide repeat domain"/>
    <property type="match status" value="2"/>
</dbReference>
<evidence type="ECO:0000256" key="3">
    <source>
        <dbReference type="PROSITE-ProRule" id="PRU00339"/>
    </source>
</evidence>
<feature type="transmembrane region" description="Helical" evidence="4">
    <location>
        <begin position="21"/>
        <end position="40"/>
    </location>
</feature>
<accession>A0ABQ2LF29</accession>
<keyword evidence="4" id="KW-0472">Membrane</keyword>
<dbReference type="RefSeq" id="WP_150005621.1">
    <property type="nucleotide sequence ID" value="NZ_BMOV01000008.1"/>
</dbReference>
<dbReference type="EMBL" id="BMOV01000008">
    <property type="protein sequence ID" value="GGO14908.1"/>
    <property type="molecule type" value="Genomic_DNA"/>
</dbReference>
<dbReference type="Pfam" id="PF13432">
    <property type="entry name" value="TPR_16"/>
    <property type="match status" value="2"/>
</dbReference>
<dbReference type="PANTHER" id="PTHR44943">
    <property type="entry name" value="CELLULOSE SYNTHASE OPERON PROTEIN C"/>
    <property type="match status" value="1"/>
</dbReference>
<evidence type="ECO:0000313" key="6">
    <source>
        <dbReference type="Proteomes" id="UP000602381"/>
    </source>
</evidence>
<dbReference type="SUPFAM" id="SSF48452">
    <property type="entry name" value="TPR-like"/>
    <property type="match status" value="1"/>
</dbReference>
<evidence type="ECO:0008006" key="7">
    <source>
        <dbReference type="Google" id="ProtNLM"/>
    </source>
</evidence>
<protein>
    <recommendedName>
        <fullName evidence="7">Tetratricopeptide repeat protein</fullName>
    </recommendedName>
</protein>
<keyword evidence="4" id="KW-1133">Transmembrane helix</keyword>
<dbReference type="InterPro" id="IPR019734">
    <property type="entry name" value="TPR_rpt"/>
</dbReference>
<feature type="repeat" description="TPR" evidence="3">
    <location>
        <begin position="359"/>
        <end position="392"/>
    </location>
</feature>
<comment type="caution">
    <text evidence="5">The sequence shown here is derived from an EMBL/GenBank/DDBJ whole genome shotgun (WGS) entry which is preliminary data.</text>
</comment>
<dbReference type="PANTHER" id="PTHR44943:SF8">
    <property type="entry name" value="TPR REPEAT-CONTAINING PROTEIN MJ0263"/>
    <property type="match status" value="1"/>
</dbReference>
<keyword evidence="4" id="KW-0812">Transmembrane</keyword>
<evidence type="ECO:0000313" key="5">
    <source>
        <dbReference type="EMBL" id="GGO14908.1"/>
    </source>
</evidence>
<dbReference type="InterPro" id="IPR051685">
    <property type="entry name" value="Ycf3/AcsC/BcsC/TPR_MFPF"/>
</dbReference>
<dbReference type="InterPro" id="IPR011990">
    <property type="entry name" value="TPR-like_helical_dom_sf"/>
</dbReference>
<keyword evidence="6" id="KW-1185">Reference proteome</keyword>
<keyword evidence="2 3" id="KW-0802">TPR repeat</keyword>
<reference evidence="6" key="1">
    <citation type="journal article" date="2019" name="Int. J. Syst. Evol. Microbiol.">
        <title>The Global Catalogue of Microorganisms (GCM) 10K type strain sequencing project: providing services to taxonomists for standard genome sequencing and annotation.</title>
        <authorList>
            <consortium name="The Broad Institute Genomics Platform"/>
            <consortium name="The Broad Institute Genome Sequencing Center for Infectious Disease"/>
            <person name="Wu L."/>
            <person name="Ma J."/>
        </authorList>
    </citation>
    <scope>NUCLEOTIDE SEQUENCE [LARGE SCALE GENOMIC DNA]</scope>
    <source>
        <strain evidence="6">JCM 17843</strain>
    </source>
</reference>
<keyword evidence="1" id="KW-0677">Repeat</keyword>
<evidence type="ECO:0000256" key="4">
    <source>
        <dbReference type="SAM" id="Phobius"/>
    </source>
</evidence>
<feature type="transmembrane region" description="Helical" evidence="4">
    <location>
        <begin position="46"/>
        <end position="67"/>
    </location>
</feature>
<gene>
    <name evidence="5" type="ORF">GCM10007972_22500</name>
</gene>
<feature type="repeat" description="TPR" evidence="3">
    <location>
        <begin position="393"/>
        <end position="426"/>
    </location>
</feature>
<evidence type="ECO:0000256" key="2">
    <source>
        <dbReference type="ARBA" id="ARBA00022803"/>
    </source>
</evidence>
<sequence>MAARLLSEIRRRRVLRLMAPYAVIAWLVIQITATIGPALAMPHWVSSLVVILSIAGFPIVLYVAWFFDITPQGLIRTPKVDESHPVHKLGMARWLGFGATVTLALAASYIAVGLMIDGQNRNDTARMAALPEDKSIAVLPFDDLSPAQDLGYLAQGIAEEVTVALGKLGGIRIAAPQSAFRAAISGADNRAIGKQLGVAAILQGSVRSSGDRLRVTAALVNAADGLTIWTDAFSRTLTDVMTVEEQIARTILGIMLDRFLDDDNDLLGKPVAGDSYDLYLRGRAAMRKRTVDSLREARTFFDQAISADGENAAAYTGLAATILLLGEGSENFGTLDPAIAATIARNNVEKTLMRDPNMAEAHAVLGRIEDMEGNAPAALEAYAKAIALNPSYADAYLWQSLLLARQSRHKEAMDSLETAFSLDPLSPVVLYNIGFQKGLRGHPQEARKHFNALLELSPGSPLGLRGLADIARREGNLAESAQFWKQALAASPESTQYRESLTATLLALGMPDMAGLYASQDFSINLMLARDQFKEALAALDFAVEANPDDSYVALEAGWYTLLYGAQEQAADFLLAADSALPEEERFYMPYCSPAIEAAYIYQVRGAQDEAQSRLQHCTELLYEERKYGLVSAELDYLSARINALEGRNDEAIAALNTAYDHGWREDWTPRDPLLFGLRDLSGYQDIMGKITADLDSQRQSLTPIAANWSAEP</sequence>
<dbReference type="SMART" id="SM00028">
    <property type="entry name" value="TPR"/>
    <property type="match status" value="4"/>
</dbReference>
<name>A0ABQ2LF29_9PROT</name>